<name>A0A2B0LU39_BACCE</name>
<proteinExistence type="predicted"/>
<dbReference type="Proteomes" id="UP000242656">
    <property type="component" value="Unassembled WGS sequence"/>
</dbReference>
<accession>A0A2B0LU39</accession>
<protein>
    <recommendedName>
        <fullName evidence="4">Group-specific protein</fullName>
    </recommendedName>
</protein>
<keyword evidence="1" id="KW-0472">Membrane</keyword>
<feature type="transmembrane region" description="Helical" evidence="1">
    <location>
        <begin position="211"/>
        <end position="230"/>
    </location>
</feature>
<feature type="transmembrane region" description="Helical" evidence="1">
    <location>
        <begin position="155"/>
        <end position="179"/>
    </location>
</feature>
<dbReference type="SUPFAM" id="SSF81665">
    <property type="entry name" value="Calcium ATPase, transmembrane domain M"/>
    <property type="match status" value="1"/>
</dbReference>
<feature type="transmembrane region" description="Helical" evidence="1">
    <location>
        <begin position="186"/>
        <end position="205"/>
    </location>
</feature>
<dbReference type="InterPro" id="IPR023298">
    <property type="entry name" value="ATPase_P-typ_TM_dom_sf"/>
</dbReference>
<gene>
    <name evidence="2" type="ORF">COI93_16625</name>
</gene>
<keyword evidence="1" id="KW-1133">Transmembrane helix</keyword>
<evidence type="ECO:0000256" key="1">
    <source>
        <dbReference type="SAM" id="Phobius"/>
    </source>
</evidence>
<dbReference type="EMBL" id="NUWN01000064">
    <property type="protein sequence ID" value="PFK35751.1"/>
    <property type="molecule type" value="Genomic_DNA"/>
</dbReference>
<sequence>MELFYRFVIILYTVIIVTYAFPDIFTLRYMKPMYIALLIFCIFVIDCCISFWIDRKKQEQNEQKKKRTKRKKTFWMMTYVFVFPIVLSFVSERIAEKGFDLKLGATMFFYYFFFHFIPYMSEKTGEDEDPFEKDIQEQEDKIIEEEMEQLAKQKWYFNSTFIFILCLVTPPIGYVYVFLLRKKMTYYAKMSYLTFATITMGLWAMKFLPPHLYAIVIVSVVFLVFIGKYIR</sequence>
<reference evidence="2 3" key="1">
    <citation type="submission" date="2017-09" db="EMBL/GenBank/DDBJ databases">
        <title>Large-scale bioinformatics analysis of Bacillus genomes uncovers conserved roles of natural products in bacterial physiology.</title>
        <authorList>
            <consortium name="Agbiome Team Llc"/>
            <person name="Bleich R.M."/>
            <person name="Grubbs K.J."/>
            <person name="Santa Maria K.C."/>
            <person name="Allen S.E."/>
            <person name="Farag S."/>
            <person name="Shank E.A."/>
            <person name="Bowers A."/>
        </authorList>
    </citation>
    <scope>NUCLEOTIDE SEQUENCE [LARGE SCALE GENOMIC DNA]</scope>
    <source>
        <strain evidence="2 3">AFS083043</strain>
    </source>
</reference>
<evidence type="ECO:0000313" key="2">
    <source>
        <dbReference type="EMBL" id="PFK35751.1"/>
    </source>
</evidence>
<feature type="transmembrane region" description="Helical" evidence="1">
    <location>
        <begin position="7"/>
        <end position="27"/>
    </location>
</feature>
<feature type="transmembrane region" description="Helical" evidence="1">
    <location>
        <begin position="74"/>
        <end position="91"/>
    </location>
</feature>
<dbReference type="AlphaFoldDB" id="A0A2B0LU39"/>
<feature type="transmembrane region" description="Helical" evidence="1">
    <location>
        <begin position="33"/>
        <end position="53"/>
    </location>
</feature>
<comment type="caution">
    <text evidence="2">The sequence shown here is derived from an EMBL/GenBank/DDBJ whole genome shotgun (WGS) entry which is preliminary data.</text>
</comment>
<evidence type="ECO:0008006" key="4">
    <source>
        <dbReference type="Google" id="ProtNLM"/>
    </source>
</evidence>
<dbReference type="RefSeq" id="WP_098491726.1">
    <property type="nucleotide sequence ID" value="NZ_NUWN01000064.1"/>
</dbReference>
<evidence type="ECO:0000313" key="3">
    <source>
        <dbReference type="Proteomes" id="UP000242656"/>
    </source>
</evidence>
<keyword evidence="1" id="KW-0812">Transmembrane</keyword>
<organism evidence="2 3">
    <name type="scientific">Bacillus cereus</name>
    <dbReference type="NCBI Taxonomy" id="1396"/>
    <lineage>
        <taxon>Bacteria</taxon>
        <taxon>Bacillati</taxon>
        <taxon>Bacillota</taxon>
        <taxon>Bacilli</taxon>
        <taxon>Bacillales</taxon>
        <taxon>Bacillaceae</taxon>
        <taxon>Bacillus</taxon>
        <taxon>Bacillus cereus group</taxon>
    </lineage>
</organism>